<protein>
    <recommendedName>
        <fullName evidence="4">Protein yippee-like</fullName>
    </recommendedName>
</protein>
<comment type="similarity">
    <text evidence="1 4">Belongs to the yippee family.</text>
</comment>
<evidence type="ECO:0000256" key="4">
    <source>
        <dbReference type="RuleBase" id="RU110713"/>
    </source>
</evidence>
<sequence length="105" mass="12219">MAEFDGHPYYSCINCRNPVALRFDLLSKSFHGKTGPAYFFSRAMNITVGRKEERKLITGAYTVADIYCSNCGEVLGWKYIRAYEIKQKFKEGRFIIERAKIVKEY</sequence>
<dbReference type="GeneID" id="107403409"/>
<feature type="domain" description="Yippee" evidence="5">
    <location>
        <begin position="8"/>
        <end position="105"/>
    </location>
</feature>
<keyword evidence="2" id="KW-0479">Metal-binding</keyword>
<evidence type="ECO:0000313" key="8">
    <source>
        <dbReference type="RefSeq" id="XP_015886637.1"/>
    </source>
</evidence>
<dbReference type="KEGG" id="zju:107403409"/>
<dbReference type="PROSITE" id="PS51792">
    <property type="entry name" value="YIPPEE"/>
    <property type="match status" value="1"/>
</dbReference>
<evidence type="ECO:0000313" key="7">
    <source>
        <dbReference type="RefSeq" id="XP_015865777.1"/>
    </source>
</evidence>
<evidence type="ECO:0000256" key="2">
    <source>
        <dbReference type="ARBA" id="ARBA00022723"/>
    </source>
</evidence>
<name>A0A6P3YQA9_ZIZJJ</name>
<dbReference type="InterPro" id="IPR004910">
    <property type="entry name" value="Yippee/Mis18/Cereblon"/>
</dbReference>
<dbReference type="Pfam" id="PF03226">
    <property type="entry name" value="Yippee-Mis18"/>
    <property type="match status" value="1"/>
</dbReference>
<dbReference type="Proteomes" id="UP001652623">
    <property type="component" value="Chromosome 8"/>
</dbReference>
<evidence type="ECO:0000256" key="1">
    <source>
        <dbReference type="ARBA" id="ARBA00005613"/>
    </source>
</evidence>
<evidence type="ECO:0000313" key="6">
    <source>
        <dbReference type="Proteomes" id="UP001652623"/>
    </source>
</evidence>
<keyword evidence="6" id="KW-1185">Reference proteome</keyword>
<keyword evidence="3" id="KW-0862">Zinc</keyword>
<dbReference type="RefSeq" id="XP_015886637.1">
    <property type="nucleotide sequence ID" value="XM_016031151.2"/>
</dbReference>
<organism evidence="7">
    <name type="scientific">Ziziphus jujuba</name>
    <name type="common">Chinese jujube</name>
    <name type="synonym">Ziziphus sativa</name>
    <dbReference type="NCBI Taxonomy" id="326968"/>
    <lineage>
        <taxon>Eukaryota</taxon>
        <taxon>Viridiplantae</taxon>
        <taxon>Streptophyta</taxon>
        <taxon>Embryophyta</taxon>
        <taxon>Tracheophyta</taxon>
        <taxon>Spermatophyta</taxon>
        <taxon>Magnoliopsida</taxon>
        <taxon>eudicotyledons</taxon>
        <taxon>Gunneridae</taxon>
        <taxon>Pentapetalae</taxon>
        <taxon>rosids</taxon>
        <taxon>fabids</taxon>
        <taxon>Rosales</taxon>
        <taxon>Rhamnaceae</taxon>
        <taxon>Paliureae</taxon>
        <taxon>Ziziphus</taxon>
    </lineage>
</organism>
<dbReference type="GO" id="GO:0046872">
    <property type="term" value="F:metal ion binding"/>
    <property type="evidence" value="ECO:0007669"/>
    <property type="project" value="UniProtKB-KW"/>
</dbReference>
<evidence type="ECO:0000256" key="3">
    <source>
        <dbReference type="ARBA" id="ARBA00022833"/>
    </source>
</evidence>
<dbReference type="PANTHER" id="PTHR13848">
    <property type="entry name" value="PROTEIN YIPPEE-LIKE CG15309-RELATED"/>
    <property type="match status" value="1"/>
</dbReference>
<evidence type="ECO:0000259" key="5">
    <source>
        <dbReference type="PROSITE" id="PS51792"/>
    </source>
</evidence>
<dbReference type="RefSeq" id="XP_015865777.1">
    <property type="nucleotide sequence ID" value="XM_016010291.2"/>
</dbReference>
<reference evidence="7" key="1">
    <citation type="submission" date="2022-04" db="UniProtKB">
        <authorList>
            <consortium name="RefSeq"/>
        </authorList>
    </citation>
    <scope>IDENTIFICATION</scope>
    <source>
        <tissue evidence="7 8">In vitro plantlets</tissue>
    </source>
</reference>
<dbReference type="InterPro" id="IPR039058">
    <property type="entry name" value="Yippee_fam"/>
</dbReference>
<gene>
    <name evidence="7" type="primary">LOC107403409</name>
    <name evidence="8" type="synonym">LOC107421820</name>
</gene>
<dbReference type="AlphaFoldDB" id="A0A6P3YQA9"/>
<proteinExistence type="inferred from homology"/>
<accession>A0A6P3YQA9</accession>
<dbReference type="InterPro" id="IPR034751">
    <property type="entry name" value="Yippee"/>
</dbReference>